<gene>
    <name evidence="4" type="primary">Dhrs11_0</name>
    <name evidence="4" type="ORF">g.66974</name>
</gene>
<proteinExistence type="inferred from homology"/>
<dbReference type="GO" id="GO:0016616">
    <property type="term" value="F:oxidoreductase activity, acting on the CH-OH group of donors, NAD or NADP as acceptor"/>
    <property type="evidence" value="ECO:0007669"/>
    <property type="project" value="UniProtKB-ARBA"/>
</dbReference>
<dbReference type="EMBL" id="GGMR01005197">
    <property type="protein sequence ID" value="MBY17816.1"/>
    <property type="molecule type" value="Transcribed_RNA"/>
</dbReference>
<name>A0A2S2NM11_SCHGA</name>
<dbReference type="InterPro" id="IPR036291">
    <property type="entry name" value="NAD(P)-bd_dom_sf"/>
</dbReference>
<dbReference type="PANTHER" id="PTHR43115:SF4">
    <property type="entry name" value="DEHYDROGENASE_REDUCTASE SDR FAMILY MEMBER 11"/>
    <property type="match status" value="1"/>
</dbReference>
<dbReference type="PRINTS" id="PR00081">
    <property type="entry name" value="GDHRDH"/>
</dbReference>
<keyword evidence="2" id="KW-0560">Oxidoreductase</keyword>
<dbReference type="PANTHER" id="PTHR43115">
    <property type="entry name" value="DEHYDROGENASE/REDUCTASE SDR FAMILY MEMBER 11"/>
    <property type="match status" value="1"/>
</dbReference>
<evidence type="ECO:0000256" key="1">
    <source>
        <dbReference type="ARBA" id="ARBA00006484"/>
    </source>
</evidence>
<dbReference type="SUPFAM" id="SSF51735">
    <property type="entry name" value="NAD(P)-binding Rossmann-fold domains"/>
    <property type="match status" value="1"/>
</dbReference>
<comment type="similarity">
    <text evidence="1 3">Belongs to the short-chain dehydrogenases/reductases (SDR) family.</text>
</comment>
<protein>
    <submittedName>
        <fullName evidence="4">Dehydrogenase/reductase SDR family member 11</fullName>
    </submittedName>
</protein>
<accession>A0A2S2NM11</accession>
<dbReference type="PRINTS" id="PR00080">
    <property type="entry name" value="SDRFAMILY"/>
</dbReference>
<sequence length="280" mass="30380">MDQWRRGNAIVTGAGSGIGAATTLELLRHGVNVIGLDVQSEKLEQLANSLEDDLKTATSTPKDNNLNNQQGIFYPKTCDITDEQAVQDVFDWVNAELGGVSVLVNNAGIIMRSSLLDGTLKDWTFFMNINVLAQCVCSREAYRSMSKNNINGHIIQINSICGHSITPYYAHKMYNASKTAITVLCEGLRHELSLVNSKIKVTSISPGSVDNTDIFNTAKFRPSSQVVSSRPALIPEDVAAMVITTLKTPPRVEIAELIVIPTGSTIQSHGNPLPVNLSDK</sequence>
<dbReference type="Pfam" id="PF00106">
    <property type="entry name" value="adh_short"/>
    <property type="match status" value="1"/>
</dbReference>
<reference evidence="4" key="1">
    <citation type="submission" date="2018-04" db="EMBL/GenBank/DDBJ databases">
        <title>Transcriptome of Schizaphis graminum biotype I.</title>
        <authorList>
            <person name="Scully E.D."/>
            <person name="Geib S.M."/>
            <person name="Palmer N.A."/>
            <person name="Koch K."/>
            <person name="Bradshaw J."/>
            <person name="Heng-Moss T."/>
            <person name="Sarath G."/>
        </authorList>
    </citation>
    <scope>NUCLEOTIDE SEQUENCE</scope>
</reference>
<organism evidence="4">
    <name type="scientific">Schizaphis graminum</name>
    <name type="common">Green bug aphid</name>
    <dbReference type="NCBI Taxonomy" id="13262"/>
    <lineage>
        <taxon>Eukaryota</taxon>
        <taxon>Metazoa</taxon>
        <taxon>Ecdysozoa</taxon>
        <taxon>Arthropoda</taxon>
        <taxon>Hexapoda</taxon>
        <taxon>Insecta</taxon>
        <taxon>Pterygota</taxon>
        <taxon>Neoptera</taxon>
        <taxon>Paraneoptera</taxon>
        <taxon>Hemiptera</taxon>
        <taxon>Sternorrhyncha</taxon>
        <taxon>Aphidomorpha</taxon>
        <taxon>Aphidoidea</taxon>
        <taxon>Aphididae</taxon>
        <taxon>Aphidini</taxon>
        <taxon>Schizaphis</taxon>
    </lineage>
</organism>
<evidence type="ECO:0000256" key="2">
    <source>
        <dbReference type="ARBA" id="ARBA00023002"/>
    </source>
</evidence>
<evidence type="ECO:0000313" key="4">
    <source>
        <dbReference type="EMBL" id="MBY17816.1"/>
    </source>
</evidence>
<evidence type="ECO:0000256" key="3">
    <source>
        <dbReference type="RuleBase" id="RU000363"/>
    </source>
</evidence>
<dbReference type="Gene3D" id="3.40.50.720">
    <property type="entry name" value="NAD(P)-binding Rossmann-like Domain"/>
    <property type="match status" value="1"/>
</dbReference>
<dbReference type="AlphaFoldDB" id="A0A2S2NM11"/>
<dbReference type="FunFam" id="3.40.50.720:FF:000047">
    <property type="entry name" value="NADP-dependent L-serine/L-allo-threonine dehydrogenase"/>
    <property type="match status" value="1"/>
</dbReference>
<dbReference type="InterPro" id="IPR002347">
    <property type="entry name" value="SDR_fam"/>
</dbReference>